<reference evidence="1 2" key="1">
    <citation type="submission" date="2016-10" db="EMBL/GenBank/DDBJ databases">
        <authorList>
            <person name="Varghese N."/>
            <person name="Submissions S."/>
        </authorList>
    </citation>
    <scope>NUCLEOTIDE SEQUENCE [LARGE SCALE GENOMIC DNA]</scope>
    <source>
        <strain evidence="1 2">DSM 13796</strain>
    </source>
</reference>
<dbReference type="EMBL" id="FOXX01000001">
    <property type="protein sequence ID" value="SFQ14696.1"/>
    <property type="molecule type" value="Genomic_DNA"/>
</dbReference>
<dbReference type="GeneID" id="93709168"/>
<comment type="caution">
    <text evidence="1">The sequence shown here is derived from an EMBL/GenBank/DDBJ whole genome shotgun (WGS) entry which is preliminary data.</text>
</comment>
<dbReference type="Proteomes" id="UP000182762">
    <property type="component" value="Unassembled WGS sequence"/>
</dbReference>
<evidence type="ECO:0000313" key="1">
    <source>
        <dbReference type="EMBL" id="SFQ14696.1"/>
    </source>
</evidence>
<sequence>MSNENNWLTGEEKKVIEKLKLEVVNAHSLAHVRFYKREIEQIVKHAKRRKEVLQSISHYSG</sequence>
<keyword evidence="2" id="KW-1185">Reference proteome</keyword>
<organism evidence="1 2">
    <name type="scientific">Priestia endophytica DSM 13796</name>
    <dbReference type="NCBI Taxonomy" id="1121089"/>
    <lineage>
        <taxon>Bacteria</taxon>
        <taxon>Bacillati</taxon>
        <taxon>Bacillota</taxon>
        <taxon>Bacilli</taxon>
        <taxon>Bacillales</taxon>
        <taxon>Bacillaceae</taxon>
        <taxon>Priestia</taxon>
    </lineage>
</organism>
<evidence type="ECO:0000313" key="2">
    <source>
        <dbReference type="Proteomes" id="UP000182762"/>
    </source>
</evidence>
<name>A0A1I5W608_9BACI</name>
<protein>
    <submittedName>
        <fullName evidence="1">Uncharacterized protein</fullName>
    </submittedName>
</protein>
<accession>A0A1I5W608</accession>
<gene>
    <name evidence="1" type="ORF">SAMN02745910_00395</name>
</gene>
<proteinExistence type="predicted"/>
<dbReference type="RefSeq" id="WP_061801904.1">
    <property type="nucleotide sequence ID" value="NZ_FOXX01000001.1"/>
</dbReference>